<keyword evidence="1" id="KW-0732">Signal</keyword>
<keyword evidence="4" id="KW-1185">Reference proteome</keyword>
<sequence>MLVCRCLGVVLVVYYYSSSTTMTQADLYSLSYSAGSIRRAFSQPSSGAHAPSRMTSNNLKQCKVSTTTSTE</sequence>
<dbReference type="EMBL" id="QXFT01000010">
    <property type="protein sequence ID" value="KAE9359989.1"/>
    <property type="molecule type" value="Genomic_DNA"/>
</dbReference>
<organism evidence="2 5">
    <name type="scientific">Phytophthora rubi</name>
    <dbReference type="NCBI Taxonomy" id="129364"/>
    <lineage>
        <taxon>Eukaryota</taxon>
        <taxon>Sar</taxon>
        <taxon>Stramenopiles</taxon>
        <taxon>Oomycota</taxon>
        <taxon>Peronosporomycetes</taxon>
        <taxon>Peronosporales</taxon>
        <taxon>Peronosporaceae</taxon>
        <taxon>Phytophthora</taxon>
    </lineage>
</organism>
<dbReference type="EMBL" id="QXFU01000004">
    <property type="protein sequence ID" value="KAE9048883.1"/>
    <property type="molecule type" value="Genomic_DNA"/>
</dbReference>
<comment type="caution">
    <text evidence="2">The sequence shown here is derived from an EMBL/GenBank/DDBJ whole genome shotgun (WGS) entry which is preliminary data.</text>
</comment>
<evidence type="ECO:0000256" key="1">
    <source>
        <dbReference type="SAM" id="SignalP"/>
    </source>
</evidence>
<accession>A0A6A3P7Z3</accession>
<evidence type="ECO:0008006" key="6">
    <source>
        <dbReference type="Google" id="ProtNLM"/>
    </source>
</evidence>
<name>A0A6A3P7Z3_9STRA</name>
<evidence type="ECO:0000313" key="3">
    <source>
        <dbReference type="EMBL" id="KAE9359989.1"/>
    </source>
</evidence>
<evidence type="ECO:0000313" key="4">
    <source>
        <dbReference type="Proteomes" id="UP000434957"/>
    </source>
</evidence>
<reference evidence="2 5" key="1">
    <citation type="submission" date="2018-09" db="EMBL/GenBank/DDBJ databases">
        <title>Genomic investigation of the strawberry pathogen Phytophthora fragariae indicates pathogenicity is determined by transcriptional variation in three key races.</title>
        <authorList>
            <person name="Adams T.M."/>
            <person name="Armitage A.D."/>
            <person name="Sobczyk M.K."/>
            <person name="Bates H.J."/>
            <person name="Dunwell J.M."/>
            <person name="Nellist C.F."/>
            <person name="Harrison R.J."/>
        </authorList>
    </citation>
    <scope>NUCLEOTIDE SEQUENCE [LARGE SCALE GENOMIC DNA]</scope>
    <source>
        <strain evidence="2 5">SCRP324</strain>
        <strain evidence="3 4">SCRP333</strain>
    </source>
</reference>
<evidence type="ECO:0000313" key="5">
    <source>
        <dbReference type="Proteomes" id="UP000435112"/>
    </source>
</evidence>
<dbReference type="AlphaFoldDB" id="A0A6A3P7Z3"/>
<gene>
    <name evidence="2" type="ORF">PR002_g186</name>
    <name evidence="3" type="ORF">PR003_g451</name>
</gene>
<protein>
    <recommendedName>
        <fullName evidence="6">RxLR effector protein</fullName>
    </recommendedName>
</protein>
<dbReference type="Proteomes" id="UP000434957">
    <property type="component" value="Unassembled WGS sequence"/>
</dbReference>
<feature type="signal peptide" evidence="1">
    <location>
        <begin position="1"/>
        <end position="19"/>
    </location>
</feature>
<feature type="chain" id="PRO_5036165491" description="RxLR effector protein" evidence="1">
    <location>
        <begin position="20"/>
        <end position="71"/>
    </location>
</feature>
<proteinExistence type="predicted"/>
<dbReference type="Proteomes" id="UP000435112">
    <property type="component" value="Unassembled WGS sequence"/>
</dbReference>
<evidence type="ECO:0000313" key="2">
    <source>
        <dbReference type="EMBL" id="KAE9048883.1"/>
    </source>
</evidence>